<gene>
    <name evidence="2" type="ORF">FRZ00_26535</name>
</gene>
<dbReference type="AlphaFoldDB" id="A0A5N5W1P8"/>
<evidence type="ECO:0000256" key="1">
    <source>
        <dbReference type="ARBA" id="ARBA00022801"/>
    </source>
</evidence>
<dbReference type="Pfam" id="PF13242">
    <property type="entry name" value="Hydrolase_like"/>
    <property type="match status" value="1"/>
</dbReference>
<keyword evidence="1" id="KW-0378">Hydrolase</keyword>
<dbReference type="InterPro" id="IPR023214">
    <property type="entry name" value="HAD_sf"/>
</dbReference>
<dbReference type="OrthoDB" id="4141712at2"/>
<accession>A0A5N5W1P8</accession>
<proteinExistence type="predicted"/>
<dbReference type="SUPFAM" id="SSF56784">
    <property type="entry name" value="HAD-like"/>
    <property type="match status" value="1"/>
</dbReference>
<dbReference type="Proteomes" id="UP000327000">
    <property type="component" value="Unassembled WGS sequence"/>
</dbReference>
<dbReference type="EMBL" id="VOKX01000106">
    <property type="protein sequence ID" value="KAB7835799.1"/>
    <property type="molecule type" value="Genomic_DNA"/>
</dbReference>
<dbReference type="PANTHER" id="PTHR43316:SF3">
    <property type="entry name" value="HALOACID DEHALOGENASE, TYPE II (AFU_ORTHOLOGUE AFUA_2G07750)-RELATED"/>
    <property type="match status" value="1"/>
</dbReference>
<keyword evidence="3" id="KW-1185">Reference proteome</keyword>
<evidence type="ECO:0000313" key="3">
    <source>
        <dbReference type="Proteomes" id="UP000327000"/>
    </source>
</evidence>
<dbReference type="InterPro" id="IPR036412">
    <property type="entry name" value="HAD-like_sf"/>
</dbReference>
<sequence length="185" mass="20128">MAQQHLHTARSRDTTAVARTCAALRIPPDAFPHDHQPPEFCWWDGVVEAVAALARVVPVVTMSNVTRWDERPGDVAARFAPHLAAHYPSWRLGFAKPDPRALRAVAAQHRLPAGQLVHVGDAFDYDVRGALAAGARAVWITPDPAPAARLPAACRRRVMAVADLRAAIDFLLTATTSPRATRSRT</sequence>
<comment type="caution">
    <text evidence="2">The sequence shown here is derived from an EMBL/GenBank/DDBJ whole genome shotgun (WGS) entry which is preliminary data.</text>
</comment>
<dbReference type="Gene3D" id="3.40.50.1000">
    <property type="entry name" value="HAD superfamily/HAD-like"/>
    <property type="match status" value="1"/>
</dbReference>
<evidence type="ECO:0008006" key="4">
    <source>
        <dbReference type="Google" id="ProtNLM"/>
    </source>
</evidence>
<reference evidence="2 3" key="1">
    <citation type="journal article" date="2019" name="Microb. Cell Fact.">
        <title>Exploring novel herbicidin analogues by transcriptional regulator overexpression and MS/MS molecular networking.</title>
        <authorList>
            <person name="Shi Y."/>
            <person name="Gu R."/>
            <person name="Li Y."/>
            <person name="Wang X."/>
            <person name="Ren W."/>
            <person name="Li X."/>
            <person name="Wang L."/>
            <person name="Xie Y."/>
            <person name="Hong B."/>
        </authorList>
    </citation>
    <scope>NUCLEOTIDE SEQUENCE [LARGE SCALE GENOMIC DNA]</scope>
    <source>
        <strain evidence="2 3">US-43</strain>
    </source>
</reference>
<name>A0A5N5W1P8_STRMB</name>
<protein>
    <recommendedName>
        <fullName evidence="4">HAD family hydrolase</fullName>
    </recommendedName>
</protein>
<dbReference type="PANTHER" id="PTHR43316">
    <property type="entry name" value="HYDROLASE, HALOACID DELAHOGENASE-RELATED"/>
    <property type="match status" value="1"/>
</dbReference>
<dbReference type="GO" id="GO:0016787">
    <property type="term" value="F:hydrolase activity"/>
    <property type="evidence" value="ECO:0007669"/>
    <property type="project" value="UniProtKB-KW"/>
</dbReference>
<evidence type="ECO:0000313" key="2">
    <source>
        <dbReference type="EMBL" id="KAB7835799.1"/>
    </source>
</evidence>
<organism evidence="2 3">
    <name type="scientific">Streptomyces mobaraensis</name>
    <name type="common">Streptoverticillium mobaraense</name>
    <dbReference type="NCBI Taxonomy" id="35621"/>
    <lineage>
        <taxon>Bacteria</taxon>
        <taxon>Bacillati</taxon>
        <taxon>Actinomycetota</taxon>
        <taxon>Actinomycetes</taxon>
        <taxon>Kitasatosporales</taxon>
        <taxon>Streptomycetaceae</taxon>
        <taxon>Streptomyces</taxon>
    </lineage>
</organism>
<dbReference type="InterPro" id="IPR051540">
    <property type="entry name" value="S-2-haloacid_dehalogenase"/>
</dbReference>